<gene>
    <name evidence="2" type="ORF">AK812_SmicGene45951</name>
</gene>
<organism evidence="2 3">
    <name type="scientific">Symbiodinium microadriaticum</name>
    <name type="common">Dinoflagellate</name>
    <name type="synonym">Zooxanthella microadriatica</name>
    <dbReference type="NCBI Taxonomy" id="2951"/>
    <lineage>
        <taxon>Eukaryota</taxon>
        <taxon>Sar</taxon>
        <taxon>Alveolata</taxon>
        <taxon>Dinophyceae</taxon>
        <taxon>Suessiales</taxon>
        <taxon>Symbiodiniaceae</taxon>
        <taxon>Symbiodinium</taxon>
    </lineage>
</organism>
<keyword evidence="3" id="KW-1185">Reference proteome</keyword>
<comment type="caution">
    <text evidence="2">The sequence shown here is derived from an EMBL/GenBank/DDBJ whole genome shotgun (WGS) entry which is preliminary data.</text>
</comment>
<dbReference type="AlphaFoldDB" id="A0A1Q9BUW5"/>
<proteinExistence type="predicted"/>
<dbReference type="Proteomes" id="UP000186817">
    <property type="component" value="Unassembled WGS sequence"/>
</dbReference>
<keyword evidence="1" id="KW-0472">Membrane</keyword>
<evidence type="ECO:0000313" key="3">
    <source>
        <dbReference type="Proteomes" id="UP000186817"/>
    </source>
</evidence>
<feature type="transmembrane region" description="Helical" evidence="1">
    <location>
        <begin position="58"/>
        <end position="78"/>
    </location>
</feature>
<sequence length="298" mass="32256">MDRLQFKAAILESDIDTWKNDKEAAFQKLSGAAGAGAMLWGELNPDLRAISEETGCNLFAAMSCTMAVLFVGLAVGMVEAESDCPTMLVVKTDGSNPDGWNNGSFQTDPDTAVTTCESQTGDKHTSEHDNSLYFQTFPFGGDANIVSFVPAWYGITQGQPVPWDCFKTDTSSFTFTAGRKASVGVRDAFLSGMSTPFNILASDEIKDGQIPYELNFVVEGDISFVLQCNESRFGPPLSARVRFAQGHHSATNNWWVGGPDCTLITVSDRLNCGSLSFTMDSSDQFEVSPLAGWTVYCS</sequence>
<name>A0A1Q9BUW5_SYMMI</name>
<keyword evidence="1" id="KW-1133">Transmembrane helix</keyword>
<dbReference type="EMBL" id="LSRX01003646">
    <property type="protein sequence ID" value="OLP74488.1"/>
    <property type="molecule type" value="Genomic_DNA"/>
</dbReference>
<evidence type="ECO:0000256" key="1">
    <source>
        <dbReference type="SAM" id="Phobius"/>
    </source>
</evidence>
<protein>
    <submittedName>
        <fullName evidence="2">Uncharacterized protein</fullName>
    </submittedName>
</protein>
<accession>A0A1Q9BUW5</accession>
<evidence type="ECO:0000313" key="2">
    <source>
        <dbReference type="EMBL" id="OLP74488.1"/>
    </source>
</evidence>
<reference evidence="2 3" key="1">
    <citation type="submission" date="2016-02" db="EMBL/GenBank/DDBJ databases">
        <title>Genome analysis of coral dinoflagellate symbionts highlights evolutionary adaptations to a symbiotic lifestyle.</title>
        <authorList>
            <person name="Aranda M."/>
            <person name="Li Y."/>
            <person name="Liew Y.J."/>
            <person name="Baumgarten S."/>
            <person name="Simakov O."/>
            <person name="Wilson M."/>
            <person name="Piel J."/>
            <person name="Ashoor H."/>
            <person name="Bougouffa S."/>
            <person name="Bajic V.B."/>
            <person name="Ryu T."/>
            <person name="Ravasi T."/>
            <person name="Bayer T."/>
            <person name="Micklem G."/>
            <person name="Kim H."/>
            <person name="Bhak J."/>
            <person name="Lajeunesse T.C."/>
            <person name="Voolstra C.R."/>
        </authorList>
    </citation>
    <scope>NUCLEOTIDE SEQUENCE [LARGE SCALE GENOMIC DNA]</scope>
    <source>
        <strain evidence="2 3">CCMP2467</strain>
    </source>
</reference>
<keyword evidence="1" id="KW-0812">Transmembrane</keyword>